<dbReference type="AlphaFoldDB" id="A0A4Y6RCH6"/>
<dbReference type="InterPro" id="IPR029787">
    <property type="entry name" value="Nucleotide_cyclase"/>
</dbReference>
<dbReference type="InterPro" id="IPR052155">
    <property type="entry name" value="Biofilm_reg_signaling"/>
</dbReference>
<name>A0A4Y6RCH6_9BURK</name>
<dbReference type="InterPro" id="IPR000014">
    <property type="entry name" value="PAS"/>
</dbReference>
<dbReference type="CDD" id="cd00130">
    <property type="entry name" value="PAS"/>
    <property type="match status" value="1"/>
</dbReference>
<evidence type="ECO:0000313" key="5">
    <source>
        <dbReference type="EMBL" id="QDG70708.1"/>
    </source>
</evidence>
<dbReference type="InterPro" id="IPR035965">
    <property type="entry name" value="PAS-like_dom_sf"/>
</dbReference>
<dbReference type="SUPFAM" id="SSF55073">
    <property type="entry name" value="Nucleotide cyclase"/>
    <property type="match status" value="1"/>
</dbReference>
<accession>A0A4Y6RCH6</accession>
<dbReference type="InterPro" id="IPR001633">
    <property type="entry name" value="EAL_dom"/>
</dbReference>
<evidence type="ECO:0000259" key="1">
    <source>
        <dbReference type="PROSITE" id="PS50112"/>
    </source>
</evidence>
<dbReference type="Proteomes" id="UP000316665">
    <property type="component" value="Chromosome"/>
</dbReference>
<dbReference type="SUPFAM" id="SSF55785">
    <property type="entry name" value="PYP-like sensor domain (PAS domain)"/>
    <property type="match status" value="1"/>
</dbReference>
<evidence type="ECO:0000313" key="6">
    <source>
        <dbReference type="Proteomes" id="UP000316665"/>
    </source>
</evidence>
<dbReference type="SMART" id="SM00052">
    <property type="entry name" value="EAL"/>
    <property type="match status" value="1"/>
</dbReference>
<evidence type="ECO:0000259" key="4">
    <source>
        <dbReference type="PROSITE" id="PS50887"/>
    </source>
</evidence>
<evidence type="ECO:0000259" key="2">
    <source>
        <dbReference type="PROSITE" id="PS50113"/>
    </source>
</evidence>
<dbReference type="Gene3D" id="3.30.450.20">
    <property type="entry name" value="PAS domain"/>
    <property type="match status" value="1"/>
</dbReference>
<dbReference type="KEGG" id="jas:FJQ89_10040"/>
<gene>
    <name evidence="5" type="ORF">FJQ89_10040</name>
</gene>
<dbReference type="EMBL" id="CP041185">
    <property type="protein sequence ID" value="QDG70708.1"/>
    <property type="molecule type" value="Genomic_DNA"/>
</dbReference>
<dbReference type="InterPro" id="IPR013767">
    <property type="entry name" value="PAS_fold"/>
</dbReference>
<protein>
    <submittedName>
        <fullName evidence="5">EAL domain-containing protein</fullName>
    </submittedName>
</protein>
<reference evidence="5 6" key="1">
    <citation type="submission" date="2019-06" db="EMBL/GenBank/DDBJ databases">
        <title>Complete genome sequence of Janthinobacterium sp. SNU WT3 isolated from diseased rainbow trout.</title>
        <authorList>
            <person name="Oh W.T."/>
            <person name="Park S.C."/>
        </authorList>
    </citation>
    <scope>NUCLEOTIDE SEQUENCE [LARGE SCALE GENOMIC DNA]</scope>
    <source>
        <strain evidence="5 6">SNU WT3</strain>
    </source>
</reference>
<feature type="domain" description="GGDEF" evidence="4">
    <location>
        <begin position="301"/>
        <end position="434"/>
    </location>
</feature>
<evidence type="ECO:0000259" key="3">
    <source>
        <dbReference type="PROSITE" id="PS50883"/>
    </source>
</evidence>
<dbReference type="SUPFAM" id="SSF141868">
    <property type="entry name" value="EAL domain-like"/>
    <property type="match status" value="1"/>
</dbReference>
<dbReference type="NCBIfam" id="TIGR00229">
    <property type="entry name" value="sensory_box"/>
    <property type="match status" value="1"/>
</dbReference>
<dbReference type="PROSITE" id="PS50883">
    <property type="entry name" value="EAL"/>
    <property type="match status" value="1"/>
</dbReference>
<feature type="domain" description="PAS" evidence="1">
    <location>
        <begin position="146"/>
        <end position="215"/>
    </location>
</feature>
<dbReference type="NCBIfam" id="TIGR00254">
    <property type="entry name" value="GGDEF"/>
    <property type="match status" value="1"/>
</dbReference>
<dbReference type="CDD" id="cd01949">
    <property type="entry name" value="GGDEF"/>
    <property type="match status" value="1"/>
</dbReference>
<feature type="domain" description="PAC" evidence="2">
    <location>
        <begin position="217"/>
        <end position="269"/>
    </location>
</feature>
<dbReference type="InterPro" id="IPR035919">
    <property type="entry name" value="EAL_sf"/>
</dbReference>
<dbReference type="SMART" id="SM00086">
    <property type="entry name" value="PAC"/>
    <property type="match status" value="1"/>
</dbReference>
<dbReference type="SMART" id="SM00091">
    <property type="entry name" value="PAS"/>
    <property type="match status" value="1"/>
</dbReference>
<proteinExistence type="predicted"/>
<sequence>MGTSMVARGAINQSGMPAAPAMDWLGCAASILDQLCVGVVVTDGALRVLAINGRGRAICGLAGALEPAGLALATLLPSAPLCARAQVLLAGGAAPSAMAVVVGGRCLNASFAVVDIGAIGARLLLSLDDGIRGEEQCQESCSPAAHYRNQAALLDKATDAIIVRDMDDRVVFWNMGAQRLYGWRAAEVLGAPGAAAMYDDPAELQEIKRQVLAQGSWRGELVQLRRDGGRFTVESQRTLVRDGAGRAQSVFIINTDISQRKEQEARIRTMALYDSMTGLPNRRMFMQHMRQALADGARNDDTLALLFLDLNRFKEINDTLGHDVGDQVLIGVAQRFQAALPGEQLLARLAGDEFVVIAGSANAATAARLAGRLLDALRLPVAARGHSFPLSVSIGTALFPEDGRSVEELLKHADLAMYRAKAQGGGHQAYRPDMSAGLDKRIEMARRLGLAIEAGTLELYYQPKVRLNSGAVDGAEALLRWHDADWGAVSPATFIPIAEARGMIVALGNWVLRAACRQMAAWRAAGLVFPGRLAVNLAARQLAGADAAGQILAIVEQAGLSPDCFELELTESGLMDNVEHAIGVMATLKAAGFTVSIDDFGTGYSSLSYLKRLPADTLKIDISFVRDMLSDRQDYTIVTTIIGMARNLQLRTVAEGVEHAAQAEALLALGCDDAQGYYFCRPLPAAAFAEQWLGHPRA</sequence>
<dbReference type="Pfam" id="PF00990">
    <property type="entry name" value="GGDEF"/>
    <property type="match status" value="1"/>
</dbReference>
<dbReference type="Gene3D" id="3.30.70.270">
    <property type="match status" value="1"/>
</dbReference>
<dbReference type="Pfam" id="PF00989">
    <property type="entry name" value="PAS"/>
    <property type="match status" value="1"/>
</dbReference>
<dbReference type="PANTHER" id="PTHR44757:SF2">
    <property type="entry name" value="BIOFILM ARCHITECTURE MAINTENANCE PROTEIN MBAA"/>
    <property type="match status" value="1"/>
</dbReference>
<dbReference type="OrthoDB" id="9813903at2"/>
<organism evidence="5 6">
    <name type="scientific">Janthinobacterium tructae</name>
    <dbReference type="NCBI Taxonomy" id="2590869"/>
    <lineage>
        <taxon>Bacteria</taxon>
        <taxon>Pseudomonadati</taxon>
        <taxon>Pseudomonadota</taxon>
        <taxon>Betaproteobacteria</taxon>
        <taxon>Burkholderiales</taxon>
        <taxon>Oxalobacteraceae</taxon>
        <taxon>Janthinobacterium</taxon>
    </lineage>
</organism>
<dbReference type="SMART" id="SM00267">
    <property type="entry name" value="GGDEF"/>
    <property type="match status" value="1"/>
</dbReference>
<dbReference type="CDD" id="cd01948">
    <property type="entry name" value="EAL"/>
    <property type="match status" value="1"/>
</dbReference>
<dbReference type="Gene3D" id="3.20.20.450">
    <property type="entry name" value="EAL domain"/>
    <property type="match status" value="1"/>
</dbReference>
<dbReference type="InterPro" id="IPR043128">
    <property type="entry name" value="Rev_trsase/Diguanyl_cyclase"/>
</dbReference>
<dbReference type="InterPro" id="IPR001610">
    <property type="entry name" value="PAC"/>
</dbReference>
<dbReference type="PROSITE" id="PS50887">
    <property type="entry name" value="GGDEF"/>
    <property type="match status" value="1"/>
</dbReference>
<dbReference type="Pfam" id="PF00563">
    <property type="entry name" value="EAL"/>
    <property type="match status" value="1"/>
</dbReference>
<dbReference type="PROSITE" id="PS50113">
    <property type="entry name" value="PAC"/>
    <property type="match status" value="1"/>
</dbReference>
<feature type="domain" description="EAL" evidence="3">
    <location>
        <begin position="441"/>
        <end position="696"/>
    </location>
</feature>
<dbReference type="PANTHER" id="PTHR44757">
    <property type="entry name" value="DIGUANYLATE CYCLASE DGCP"/>
    <property type="match status" value="1"/>
</dbReference>
<dbReference type="GO" id="GO:0006355">
    <property type="term" value="P:regulation of DNA-templated transcription"/>
    <property type="evidence" value="ECO:0007669"/>
    <property type="project" value="InterPro"/>
</dbReference>
<dbReference type="InterPro" id="IPR000160">
    <property type="entry name" value="GGDEF_dom"/>
</dbReference>
<keyword evidence="6" id="KW-1185">Reference proteome</keyword>
<dbReference type="InterPro" id="IPR000700">
    <property type="entry name" value="PAS-assoc_C"/>
</dbReference>
<dbReference type="PROSITE" id="PS50112">
    <property type="entry name" value="PAS"/>
    <property type="match status" value="1"/>
</dbReference>